<evidence type="ECO:0000256" key="4">
    <source>
        <dbReference type="SAM" id="SignalP"/>
    </source>
</evidence>
<feature type="region of interest" description="Disordered" evidence="3">
    <location>
        <begin position="29"/>
        <end position="118"/>
    </location>
</feature>
<dbReference type="Proteomes" id="UP000515160">
    <property type="component" value="Chromosome 3"/>
</dbReference>
<name>A0A6P8X2F4_DROAB</name>
<dbReference type="AlphaFoldDB" id="A0A6P8X2F4"/>
<evidence type="ECO:0000256" key="1">
    <source>
        <dbReference type="ARBA" id="ARBA00022460"/>
    </source>
</evidence>
<dbReference type="RefSeq" id="XP_034105340.1">
    <property type="nucleotide sequence ID" value="XM_034249449.2"/>
</dbReference>
<feature type="compositionally biased region" description="Low complexity" evidence="3">
    <location>
        <begin position="106"/>
        <end position="118"/>
    </location>
</feature>
<feature type="signal peptide" evidence="4">
    <location>
        <begin position="1"/>
        <end position="17"/>
    </location>
</feature>
<dbReference type="InterPro" id="IPR031311">
    <property type="entry name" value="CHIT_BIND_RR_consensus"/>
</dbReference>
<dbReference type="PANTHER" id="PTHR10380:SF200">
    <property type="entry name" value="CUTICULAR PROTEIN 49AB-RELATED"/>
    <property type="match status" value="1"/>
</dbReference>
<gene>
    <name evidence="6" type="primary">LOC117568652</name>
</gene>
<evidence type="ECO:0000313" key="6">
    <source>
        <dbReference type="RefSeq" id="XP_034105340.1"/>
    </source>
</evidence>
<dbReference type="GeneID" id="117568652"/>
<dbReference type="InterPro" id="IPR050468">
    <property type="entry name" value="Cuticle_Struct_Prot"/>
</dbReference>
<organism evidence="5 6">
    <name type="scientific">Drosophila albomicans</name>
    <name type="common">Fruit fly</name>
    <dbReference type="NCBI Taxonomy" id="7291"/>
    <lineage>
        <taxon>Eukaryota</taxon>
        <taxon>Metazoa</taxon>
        <taxon>Ecdysozoa</taxon>
        <taxon>Arthropoda</taxon>
        <taxon>Hexapoda</taxon>
        <taxon>Insecta</taxon>
        <taxon>Pterygota</taxon>
        <taxon>Neoptera</taxon>
        <taxon>Endopterygota</taxon>
        <taxon>Diptera</taxon>
        <taxon>Brachycera</taxon>
        <taxon>Muscomorpha</taxon>
        <taxon>Ephydroidea</taxon>
        <taxon>Drosophilidae</taxon>
        <taxon>Drosophila</taxon>
    </lineage>
</organism>
<keyword evidence="5" id="KW-1185">Reference proteome</keyword>
<protein>
    <submittedName>
        <fullName evidence="6">Larval cuticle protein LCP-30</fullName>
    </submittedName>
</protein>
<dbReference type="OrthoDB" id="6379191at2759"/>
<dbReference type="PRINTS" id="PR00947">
    <property type="entry name" value="CUTICLE"/>
</dbReference>
<dbReference type="PROSITE" id="PS51155">
    <property type="entry name" value="CHIT_BIND_RR_2"/>
    <property type="match status" value="1"/>
</dbReference>
<dbReference type="GO" id="GO:0008010">
    <property type="term" value="F:structural constituent of chitin-based larval cuticle"/>
    <property type="evidence" value="ECO:0007669"/>
    <property type="project" value="TreeGrafter"/>
</dbReference>
<accession>A0A6P8X2F4</accession>
<evidence type="ECO:0000256" key="2">
    <source>
        <dbReference type="PROSITE-ProRule" id="PRU00497"/>
    </source>
</evidence>
<evidence type="ECO:0000256" key="3">
    <source>
        <dbReference type="SAM" id="MobiDB-lite"/>
    </source>
</evidence>
<keyword evidence="4" id="KW-0732">Signal</keyword>
<evidence type="ECO:0000313" key="5">
    <source>
        <dbReference type="Proteomes" id="UP000515160"/>
    </source>
</evidence>
<dbReference type="Pfam" id="PF00379">
    <property type="entry name" value="Chitin_bind_4"/>
    <property type="match status" value="1"/>
</dbReference>
<dbReference type="CTD" id="36345"/>
<dbReference type="InterPro" id="IPR000618">
    <property type="entry name" value="Insect_cuticle"/>
</dbReference>
<keyword evidence="1 2" id="KW-0193">Cuticle</keyword>
<dbReference type="GO" id="GO:0062129">
    <property type="term" value="C:chitin-based extracellular matrix"/>
    <property type="evidence" value="ECO:0007669"/>
    <property type="project" value="TreeGrafter"/>
</dbReference>
<sequence length="249" mass="26839">MLRLTILLLICAAFALAQNDGRYRPDPRLAPISRARPGNNDGRYVPVNDGRYRGGNDGRYVHQDNKYEHDNRPGGDYTGGNNPYINDKNRFGGGGRGGGAGGGQNANGANGANGGARTTVVQPRPTVARVAPVVVDQRPNLPQGTGTGIGKGGFAIIRQEGEVQTDGYNYLYETENGILGEESGRIEKQTEGDAIRSQGFYHYTGDDGLLYRVDYVADENGFVPVGEHIPKVPEHIPRLLAYLKEKGAL</sequence>
<feature type="compositionally biased region" description="Gly residues" evidence="3">
    <location>
        <begin position="91"/>
        <end position="105"/>
    </location>
</feature>
<reference evidence="6" key="1">
    <citation type="submission" date="2025-08" db="UniProtKB">
        <authorList>
            <consortium name="RefSeq"/>
        </authorList>
    </citation>
    <scope>IDENTIFICATION</scope>
    <source>
        <strain evidence="6">15112-1751.03</strain>
        <tissue evidence="6">Whole Adult</tissue>
    </source>
</reference>
<feature type="compositionally biased region" description="Basic and acidic residues" evidence="3">
    <location>
        <begin position="50"/>
        <end position="73"/>
    </location>
</feature>
<dbReference type="PROSITE" id="PS00233">
    <property type="entry name" value="CHIT_BIND_RR_1"/>
    <property type="match status" value="1"/>
</dbReference>
<feature type="chain" id="PRO_5028215159" evidence="4">
    <location>
        <begin position="18"/>
        <end position="249"/>
    </location>
</feature>
<dbReference type="PANTHER" id="PTHR10380">
    <property type="entry name" value="CUTICLE PROTEIN"/>
    <property type="match status" value="1"/>
</dbReference>
<proteinExistence type="predicted"/>